<dbReference type="GO" id="GO:0051213">
    <property type="term" value="F:dioxygenase activity"/>
    <property type="evidence" value="ECO:0007669"/>
    <property type="project" value="UniProtKB-KW"/>
</dbReference>
<dbReference type="PANTHER" id="PTHR37563">
    <property type="entry name" value="PHYTANOYL-COA DIOXYGENASE FAMILY PROTEIN (AFU_ORTHOLOGUE AFUA_2G03330)"/>
    <property type="match status" value="1"/>
</dbReference>
<dbReference type="OrthoDB" id="407832at2759"/>
<protein>
    <submittedName>
        <fullName evidence="1">Kanamycin B dioxygenase</fullName>
    </submittedName>
</protein>
<dbReference type="Gene3D" id="2.60.120.620">
    <property type="entry name" value="q2cbj1_9rhob like domain"/>
    <property type="match status" value="1"/>
</dbReference>
<dbReference type="SUPFAM" id="SSF51197">
    <property type="entry name" value="Clavaminate synthase-like"/>
    <property type="match status" value="1"/>
</dbReference>
<gene>
    <name evidence="1" type="primary">kanJ</name>
    <name evidence="1" type="ORF">LSUE1_G002195</name>
</gene>
<accession>A0A8T9CG78</accession>
<keyword evidence="2" id="KW-1185">Reference proteome</keyword>
<dbReference type="Pfam" id="PF05721">
    <property type="entry name" value="PhyH"/>
    <property type="match status" value="1"/>
</dbReference>
<dbReference type="PANTHER" id="PTHR37563:SF2">
    <property type="entry name" value="PHYTANOYL-COA DIOXYGENASE FAMILY PROTEIN (AFU_ORTHOLOGUE AFUA_2G03330)"/>
    <property type="match status" value="1"/>
</dbReference>
<dbReference type="InterPro" id="IPR051961">
    <property type="entry name" value="Fungal_Metabolite_Diox"/>
</dbReference>
<dbReference type="Proteomes" id="UP000469558">
    <property type="component" value="Unassembled WGS sequence"/>
</dbReference>
<dbReference type="AlphaFoldDB" id="A0A8T9CG78"/>
<evidence type="ECO:0000313" key="1">
    <source>
        <dbReference type="EMBL" id="TVY83537.1"/>
    </source>
</evidence>
<dbReference type="EMBL" id="QGMK01000181">
    <property type="protein sequence ID" value="TVY83537.1"/>
    <property type="molecule type" value="Genomic_DNA"/>
</dbReference>
<sequence length="321" mass="36357">MAANQSHNSMEKGDDPRIITPTLEELKTSAYDTPNIEAAMVALHQDGFVVLQNVVDVAHVDHINAYMTKEADEIIKNNAKPFNQGVKSNILQAPPLKDPEYLYNDVFFNPFVIQLMNLYLGANPKWNFVTGNNALPHTKGLRQPVHKDITFFHPECPFYVIANIPLCPFNPTTGSTEFWLGSHASTSGKDQMIATKETHLANANLVVGEPTTNVRDQVREERRKIRPPVQPTCEKGDIMLRDLRTWHAGMPNESDEYRIMLALGYQAQWYPNHTLRSKLPLSQGNFFMKHASQPVEVRANLLPDDSDFGKLNDDFTFRRSV</sequence>
<name>A0A8T9CG78_9HELO</name>
<evidence type="ECO:0000313" key="2">
    <source>
        <dbReference type="Proteomes" id="UP000469558"/>
    </source>
</evidence>
<organism evidence="1 2">
    <name type="scientific">Lachnellula suecica</name>
    <dbReference type="NCBI Taxonomy" id="602035"/>
    <lineage>
        <taxon>Eukaryota</taxon>
        <taxon>Fungi</taxon>
        <taxon>Dikarya</taxon>
        <taxon>Ascomycota</taxon>
        <taxon>Pezizomycotina</taxon>
        <taxon>Leotiomycetes</taxon>
        <taxon>Helotiales</taxon>
        <taxon>Lachnaceae</taxon>
        <taxon>Lachnellula</taxon>
    </lineage>
</organism>
<keyword evidence="1" id="KW-0223">Dioxygenase</keyword>
<reference evidence="1 2" key="1">
    <citation type="submission" date="2018-05" db="EMBL/GenBank/DDBJ databases">
        <title>Genome sequencing and assembly of the regulated plant pathogen Lachnellula willkommii and related sister species for the development of diagnostic species identification markers.</title>
        <authorList>
            <person name="Giroux E."/>
            <person name="Bilodeau G."/>
        </authorList>
    </citation>
    <scope>NUCLEOTIDE SEQUENCE [LARGE SCALE GENOMIC DNA]</scope>
    <source>
        <strain evidence="1 2">CBS 268.59</strain>
    </source>
</reference>
<proteinExistence type="predicted"/>
<comment type="caution">
    <text evidence="1">The sequence shown here is derived from an EMBL/GenBank/DDBJ whole genome shotgun (WGS) entry which is preliminary data.</text>
</comment>
<keyword evidence="1" id="KW-0560">Oxidoreductase</keyword>
<dbReference type="InterPro" id="IPR008775">
    <property type="entry name" value="Phytyl_CoA_dOase-like"/>
</dbReference>